<evidence type="ECO:0000313" key="1">
    <source>
        <dbReference type="EMBL" id="TGX98209.1"/>
    </source>
</evidence>
<gene>
    <name evidence="1" type="ORF">E5357_09600</name>
</gene>
<name>A0AC61QYV2_9FIRM</name>
<proteinExistence type="predicted"/>
<organism evidence="1 2">
    <name type="scientific">Hominisplanchenecus murintestinalis</name>
    <dbReference type="NCBI Taxonomy" id="2941517"/>
    <lineage>
        <taxon>Bacteria</taxon>
        <taxon>Bacillati</taxon>
        <taxon>Bacillota</taxon>
        <taxon>Clostridia</taxon>
        <taxon>Lachnospirales</taxon>
        <taxon>Lachnospiraceae</taxon>
        <taxon>Hominisplanchenecus</taxon>
    </lineage>
</organism>
<dbReference type="EMBL" id="SRZB01000020">
    <property type="protein sequence ID" value="TGX98209.1"/>
    <property type="molecule type" value="Genomic_DNA"/>
</dbReference>
<reference evidence="1" key="1">
    <citation type="submission" date="2019-04" db="EMBL/GenBank/DDBJ databases">
        <title>Microbes associate with the intestines of laboratory mice.</title>
        <authorList>
            <person name="Navarre W."/>
            <person name="Wong E."/>
            <person name="Huang K."/>
            <person name="Tropini C."/>
            <person name="Ng K."/>
            <person name="Yu B."/>
        </authorList>
    </citation>
    <scope>NUCLEOTIDE SEQUENCE</scope>
    <source>
        <strain evidence="1">NM72_1-8</strain>
    </source>
</reference>
<evidence type="ECO:0000313" key="2">
    <source>
        <dbReference type="Proteomes" id="UP000307720"/>
    </source>
</evidence>
<sequence>MGRLKRSCALFLSLTLTAGNVSYAAEESVIWQGGEAVEEVQGVKELAASDITLLEEMLPVRKDFSRSEERMMENVIAEAADDAALAAEQLNEITDEKVYDAALHEVLDKYYEENLEGQIEQFAEATDERAQETLKEYEEAKEERDNRANLDYETGEVLVTFDSSVTDEEIGAMANRIGVYYEILSDFTIDETLPEEKLKRLKESEGQEFPKIVSIHLGLDKSVGRAEEILQELSSVEDTSKNYTDIEPDSLASVLGVNDTHVGEQKYLEQINLPAAWEAWNEAGQEAYEFKETWVAVIDTGMDISHVDLKNVYLPDRSVVITGGKVDENNCVVTGSQIVPMNVSNCYVRNAYADYHGTHVAGIIAAEARNNKGVVGIASICEKEVDAMYGNCKIMGINAAYRTWSEKDKRYTCMFNYADVITAIYYATNNGADVINMSLGDQNNSPCYQKAIDYAHANNVVVCASAGNGDYKRDAKGDYIKDANGNYIIDATTLNVTNYPAACNHVISVANVDSSNQRGELSIYNKFVDIAAPGTDIYNCVLNGDYYKHSGTSMAAPVVSAAAAILCSMYPETTPDEIEEILTKTATDLGTPGKDIYTGSGLLNVGLAVQTLKTRRLSKTYPQKAAVKCVDYQAAKLGWDAVPWAERYVIFRSTSANGEYTKIKSIHALDWYTYTSSFGRYRFTDKGLATGTTYYYKIRAVCAYQSGFSHSQYCPVISIKCTLNAPTGLTLTPTTGKMKVSWAKVNGAEGYQIWRADTKTGTYKRIHTLTSGATVSYDDTTVKAGKTYYYKVRAYRKPNGTAVFSEYSGIVGKKAK</sequence>
<protein>
    <submittedName>
        <fullName evidence="1">Uncharacterized protein</fullName>
    </submittedName>
</protein>
<accession>A0AC61QYV2</accession>
<keyword evidence="2" id="KW-1185">Reference proteome</keyword>
<comment type="caution">
    <text evidence="1">The sequence shown here is derived from an EMBL/GenBank/DDBJ whole genome shotgun (WGS) entry which is preliminary data.</text>
</comment>
<dbReference type="Proteomes" id="UP000307720">
    <property type="component" value="Unassembled WGS sequence"/>
</dbReference>